<evidence type="ECO:0000313" key="2">
    <source>
        <dbReference type="EMBL" id="MDL2342612.1"/>
    </source>
</evidence>
<sequence length="47" mass="5297">MTQPPRPRSPFGPRFWITLFLVLLVVAVLAFVAWPAVQSIVQTIEGF</sequence>
<gene>
    <name evidence="2" type="ORF">QOL99_00425</name>
</gene>
<name>A0ABT7JC60_9DEIO</name>
<evidence type="ECO:0000256" key="1">
    <source>
        <dbReference type="SAM" id="Phobius"/>
    </source>
</evidence>
<organism evidence="2 3">
    <name type="scientific">Deinococcus rhizophilus</name>
    <dbReference type="NCBI Taxonomy" id="3049544"/>
    <lineage>
        <taxon>Bacteria</taxon>
        <taxon>Thermotogati</taxon>
        <taxon>Deinococcota</taxon>
        <taxon>Deinococci</taxon>
        <taxon>Deinococcales</taxon>
        <taxon>Deinococcaceae</taxon>
        <taxon>Deinococcus</taxon>
    </lineage>
</organism>
<keyword evidence="1" id="KW-1133">Transmembrane helix</keyword>
<accession>A0ABT7JC60</accession>
<dbReference type="RefSeq" id="WP_158679881.1">
    <property type="nucleotide sequence ID" value="NZ_JASNGB010000001.1"/>
</dbReference>
<dbReference type="Proteomes" id="UP001302059">
    <property type="component" value="Unassembled WGS sequence"/>
</dbReference>
<keyword evidence="1" id="KW-0812">Transmembrane</keyword>
<dbReference type="EMBL" id="JASNGB010000001">
    <property type="protein sequence ID" value="MDL2342612.1"/>
    <property type="molecule type" value="Genomic_DNA"/>
</dbReference>
<reference evidence="2 3" key="1">
    <citation type="submission" date="2023-05" db="EMBL/GenBank/DDBJ databases">
        <authorList>
            <person name="Gao F."/>
        </authorList>
    </citation>
    <scope>NUCLEOTIDE SEQUENCE [LARGE SCALE GENOMIC DNA]</scope>
    <source>
        <strain evidence="2 3">MIMF12</strain>
    </source>
</reference>
<feature type="transmembrane region" description="Helical" evidence="1">
    <location>
        <begin position="15"/>
        <end position="37"/>
    </location>
</feature>
<comment type="caution">
    <text evidence="2">The sequence shown here is derived from an EMBL/GenBank/DDBJ whole genome shotgun (WGS) entry which is preliminary data.</text>
</comment>
<keyword evidence="1" id="KW-0472">Membrane</keyword>
<protein>
    <submittedName>
        <fullName evidence="2">Uncharacterized protein</fullName>
    </submittedName>
</protein>
<evidence type="ECO:0000313" key="3">
    <source>
        <dbReference type="Proteomes" id="UP001302059"/>
    </source>
</evidence>
<proteinExistence type="predicted"/>
<keyword evidence="3" id="KW-1185">Reference proteome</keyword>